<reference evidence="2" key="1">
    <citation type="submission" date="2024-01" db="EMBL/GenBank/DDBJ databases">
        <title>Bank of Algae and Cyanobacteria of the Azores (BACA) strain genomes.</title>
        <authorList>
            <person name="Luz R."/>
            <person name="Cordeiro R."/>
            <person name="Fonseca A."/>
            <person name="Goncalves V."/>
        </authorList>
    </citation>
    <scope>NUCLEOTIDE SEQUENCE</scope>
    <source>
        <strain evidence="2">BACA0141</strain>
    </source>
</reference>
<dbReference type="Proteomes" id="UP001333818">
    <property type="component" value="Unassembled WGS sequence"/>
</dbReference>
<dbReference type="PANTHER" id="PTHR35586">
    <property type="entry name" value="SLL1691 PROTEIN"/>
    <property type="match status" value="1"/>
</dbReference>
<dbReference type="PANTHER" id="PTHR35586:SF1">
    <property type="entry name" value="SLL1691 PROTEIN"/>
    <property type="match status" value="1"/>
</dbReference>
<organism evidence="2 3">
    <name type="scientific">Tumidithrix elongata BACA0141</name>
    <dbReference type="NCBI Taxonomy" id="2716417"/>
    <lineage>
        <taxon>Bacteria</taxon>
        <taxon>Bacillati</taxon>
        <taxon>Cyanobacteriota</taxon>
        <taxon>Cyanophyceae</taxon>
        <taxon>Pseudanabaenales</taxon>
        <taxon>Pseudanabaenaceae</taxon>
        <taxon>Tumidithrix</taxon>
        <taxon>Tumidithrix elongata</taxon>
    </lineage>
</organism>
<evidence type="ECO:0000313" key="3">
    <source>
        <dbReference type="Proteomes" id="UP001333818"/>
    </source>
</evidence>
<comment type="caution">
    <text evidence="2">The sequence shown here is derived from an EMBL/GenBank/DDBJ whole genome shotgun (WGS) entry which is preliminary data.</text>
</comment>
<sequence length="132" mass="14642">MVAGDSARIFAAILKFALWCGDVVTASAVQAGLVLEKDSIRQILRSEVMRESVIYQDILQEGERKGLQQDLQQGESVLVIKLLKHKLGVVPLKLQRAIQKLSTAQLENLGEALLDFTSLEDLSAWLRQNKGK</sequence>
<dbReference type="Pfam" id="PF14261">
    <property type="entry name" value="DUF4351"/>
    <property type="match status" value="1"/>
</dbReference>
<protein>
    <submittedName>
        <fullName evidence="2">DUF4351 domain-containing protein</fullName>
    </submittedName>
</protein>
<evidence type="ECO:0000259" key="1">
    <source>
        <dbReference type="Pfam" id="PF14261"/>
    </source>
</evidence>
<gene>
    <name evidence="2" type="ORF">V2H45_16970</name>
</gene>
<dbReference type="InterPro" id="IPR025587">
    <property type="entry name" value="DUF4351"/>
</dbReference>
<dbReference type="AlphaFoldDB" id="A0AAW9Q4R5"/>
<dbReference type="RefSeq" id="WP_330484868.1">
    <property type="nucleotide sequence ID" value="NZ_JAZBJZ010000077.1"/>
</dbReference>
<feature type="domain" description="DUF4351" evidence="1">
    <location>
        <begin position="68"/>
        <end position="126"/>
    </location>
</feature>
<keyword evidence="3" id="KW-1185">Reference proteome</keyword>
<dbReference type="EMBL" id="JAZBJZ010000077">
    <property type="protein sequence ID" value="MEE3718435.1"/>
    <property type="molecule type" value="Genomic_DNA"/>
</dbReference>
<name>A0AAW9Q4R5_9CYAN</name>
<proteinExistence type="predicted"/>
<evidence type="ECO:0000313" key="2">
    <source>
        <dbReference type="EMBL" id="MEE3718435.1"/>
    </source>
</evidence>
<accession>A0AAW9Q4R5</accession>